<evidence type="ECO:0000313" key="2">
    <source>
        <dbReference type="EMBL" id="GAG18266.1"/>
    </source>
</evidence>
<proteinExistence type="predicted"/>
<reference evidence="2" key="1">
    <citation type="journal article" date="2014" name="Front. Microbiol.">
        <title>High frequency of phylogenetically diverse reductive dehalogenase-homologous genes in deep subseafloor sedimentary metagenomes.</title>
        <authorList>
            <person name="Kawai M."/>
            <person name="Futagami T."/>
            <person name="Toyoda A."/>
            <person name="Takaki Y."/>
            <person name="Nishi S."/>
            <person name="Hori S."/>
            <person name="Arai W."/>
            <person name="Tsubouchi T."/>
            <person name="Morono Y."/>
            <person name="Uchiyama I."/>
            <person name="Ito T."/>
            <person name="Fujiyama A."/>
            <person name="Inagaki F."/>
            <person name="Takami H."/>
        </authorList>
    </citation>
    <scope>NUCLEOTIDE SEQUENCE</scope>
    <source>
        <strain evidence="2">Expedition CK06-06</strain>
    </source>
</reference>
<organism evidence="2">
    <name type="scientific">marine sediment metagenome</name>
    <dbReference type="NCBI Taxonomy" id="412755"/>
    <lineage>
        <taxon>unclassified sequences</taxon>
        <taxon>metagenomes</taxon>
        <taxon>ecological metagenomes</taxon>
    </lineage>
</organism>
<evidence type="ECO:0000256" key="1">
    <source>
        <dbReference type="SAM" id="MobiDB-lite"/>
    </source>
</evidence>
<gene>
    <name evidence="2" type="ORF">S01H1_60142</name>
</gene>
<accession>X0WZT3</accession>
<protein>
    <submittedName>
        <fullName evidence="2">Uncharacterized protein</fullName>
    </submittedName>
</protein>
<feature type="non-terminal residue" evidence="2">
    <location>
        <position position="1"/>
    </location>
</feature>
<sequence length="77" mass="8687">VGYLDNIQFYKRTIGLTEAGWLHTNTGEVFDDTSLQAHLKIDEGTGDTTYDEGTNNNDGHLGGTGHTEARKPHWRWR</sequence>
<dbReference type="EMBL" id="BARS01039381">
    <property type="protein sequence ID" value="GAG18266.1"/>
    <property type="molecule type" value="Genomic_DNA"/>
</dbReference>
<comment type="caution">
    <text evidence="2">The sequence shown here is derived from an EMBL/GenBank/DDBJ whole genome shotgun (WGS) entry which is preliminary data.</text>
</comment>
<name>X0WZT3_9ZZZZ</name>
<dbReference type="AlphaFoldDB" id="X0WZT3"/>
<feature type="region of interest" description="Disordered" evidence="1">
    <location>
        <begin position="44"/>
        <end position="77"/>
    </location>
</feature>
<feature type="compositionally biased region" description="Low complexity" evidence="1">
    <location>
        <begin position="46"/>
        <end position="59"/>
    </location>
</feature>